<comment type="similarity">
    <text evidence="1 7">Belongs to the cytochrome P450 family.</text>
</comment>
<reference evidence="8" key="1">
    <citation type="submission" date="2021-01" db="EMBL/GenBank/DDBJ databases">
        <title>Whole genome shotgun sequence of Virgisporangium aliadipatigenens NBRC 105644.</title>
        <authorList>
            <person name="Komaki H."/>
            <person name="Tamura T."/>
        </authorList>
    </citation>
    <scope>NUCLEOTIDE SEQUENCE</scope>
    <source>
        <strain evidence="8">NBRC 105644</strain>
    </source>
</reference>
<comment type="caution">
    <text evidence="8">The sequence shown here is derived from an EMBL/GenBank/DDBJ whole genome shotgun (WGS) entry which is preliminary data.</text>
</comment>
<evidence type="ECO:0000256" key="6">
    <source>
        <dbReference type="ARBA" id="ARBA00023033"/>
    </source>
</evidence>
<evidence type="ECO:0000256" key="2">
    <source>
        <dbReference type="ARBA" id="ARBA00022617"/>
    </source>
</evidence>
<dbReference type="PRINTS" id="PR00359">
    <property type="entry name" value="BP450"/>
</dbReference>
<dbReference type="InterPro" id="IPR017972">
    <property type="entry name" value="Cyt_P450_CS"/>
</dbReference>
<dbReference type="GO" id="GO:0016705">
    <property type="term" value="F:oxidoreductase activity, acting on paired donors, with incorporation or reduction of molecular oxygen"/>
    <property type="evidence" value="ECO:0007669"/>
    <property type="project" value="InterPro"/>
</dbReference>
<dbReference type="Proteomes" id="UP000619260">
    <property type="component" value="Unassembled WGS sequence"/>
</dbReference>
<evidence type="ECO:0000313" key="8">
    <source>
        <dbReference type="EMBL" id="GIJ45213.1"/>
    </source>
</evidence>
<evidence type="ECO:0000256" key="7">
    <source>
        <dbReference type="RuleBase" id="RU000461"/>
    </source>
</evidence>
<evidence type="ECO:0000256" key="4">
    <source>
        <dbReference type="ARBA" id="ARBA00023002"/>
    </source>
</evidence>
<keyword evidence="5 7" id="KW-0408">Iron</keyword>
<dbReference type="Gene3D" id="1.10.630.10">
    <property type="entry name" value="Cytochrome P450"/>
    <property type="match status" value="1"/>
</dbReference>
<dbReference type="InterPro" id="IPR036396">
    <property type="entry name" value="Cyt_P450_sf"/>
</dbReference>
<dbReference type="InterPro" id="IPR001128">
    <property type="entry name" value="Cyt_P450"/>
</dbReference>
<dbReference type="Pfam" id="PF00067">
    <property type="entry name" value="p450"/>
    <property type="match status" value="1"/>
</dbReference>
<dbReference type="GO" id="GO:0004497">
    <property type="term" value="F:monooxygenase activity"/>
    <property type="evidence" value="ECO:0007669"/>
    <property type="project" value="UniProtKB-KW"/>
</dbReference>
<dbReference type="GO" id="GO:0005506">
    <property type="term" value="F:iron ion binding"/>
    <property type="evidence" value="ECO:0007669"/>
    <property type="project" value="InterPro"/>
</dbReference>
<protein>
    <recommendedName>
        <fullName evidence="10">Cytochrome P450</fullName>
    </recommendedName>
</protein>
<evidence type="ECO:0000313" key="9">
    <source>
        <dbReference type="Proteomes" id="UP000619260"/>
    </source>
</evidence>
<dbReference type="GO" id="GO:0017000">
    <property type="term" value="P:antibiotic biosynthetic process"/>
    <property type="evidence" value="ECO:0007669"/>
    <property type="project" value="UniProtKB-ARBA"/>
</dbReference>
<dbReference type="InterPro" id="IPR002397">
    <property type="entry name" value="Cyt_P450_B"/>
</dbReference>
<keyword evidence="9" id="KW-1185">Reference proteome</keyword>
<evidence type="ECO:0000256" key="1">
    <source>
        <dbReference type="ARBA" id="ARBA00010617"/>
    </source>
</evidence>
<gene>
    <name evidence="8" type="ORF">Val02_20990</name>
</gene>
<dbReference type="SUPFAM" id="SSF48264">
    <property type="entry name" value="Cytochrome P450"/>
    <property type="match status" value="1"/>
</dbReference>
<keyword evidence="4 7" id="KW-0560">Oxidoreductase</keyword>
<dbReference type="PANTHER" id="PTHR46696:SF1">
    <property type="entry name" value="CYTOCHROME P450 YJIB-RELATED"/>
    <property type="match status" value="1"/>
</dbReference>
<proteinExistence type="inferred from homology"/>
<dbReference type="PROSITE" id="PS00086">
    <property type="entry name" value="CYTOCHROME_P450"/>
    <property type="match status" value="1"/>
</dbReference>
<keyword evidence="2 7" id="KW-0349">Heme</keyword>
<keyword evidence="3 7" id="KW-0479">Metal-binding</keyword>
<keyword evidence="6 7" id="KW-0503">Monooxygenase</keyword>
<accession>A0A8J3YJD6</accession>
<dbReference type="FunFam" id="1.10.630.10:FF:000018">
    <property type="entry name" value="Cytochrome P450 monooxygenase"/>
    <property type="match status" value="1"/>
</dbReference>
<evidence type="ECO:0000256" key="5">
    <source>
        <dbReference type="ARBA" id="ARBA00023004"/>
    </source>
</evidence>
<sequence>MLSAMGDSELAESYDPLGAHLDDPYPFYRRARATEPVFHSPRLDAWVVTRFADVDAILKDPAAFSSVNSIRPVRQLYPGTFAALAGGYPPAPDHITSDGEAHRRFRAPYAKWLTLATAKELEPAIRERADALLESIVDGSTVDLVSRFASPLPVRTAAVVFGIAPEDVEAVRIGSESLFSLGSADLDEAAEARAAHDVVAFQHIVAGYVRQRHAAPGEDLISAVVAALAPGAPPLPFDRESELVGTVCSTIGAGHITTTDTIGNAVRLLLEEPDRWRLLRERPELIPNAVEEVLRFESPVPTIFRRATRAVTVAGVDIPAGADLLLVFASAHRDEERYPDAERFDVTRTPSRHFGFGAGPHTCVGAPLARAQARIALRLLTERLPTLRAAPGHAVRLKRAVNVRGPLALPVTA</sequence>
<dbReference type="PANTHER" id="PTHR46696">
    <property type="entry name" value="P450, PUTATIVE (EUROFUNG)-RELATED"/>
    <property type="match status" value="1"/>
</dbReference>
<evidence type="ECO:0000256" key="3">
    <source>
        <dbReference type="ARBA" id="ARBA00022723"/>
    </source>
</evidence>
<organism evidence="8 9">
    <name type="scientific">Virgisporangium aliadipatigenens</name>
    <dbReference type="NCBI Taxonomy" id="741659"/>
    <lineage>
        <taxon>Bacteria</taxon>
        <taxon>Bacillati</taxon>
        <taxon>Actinomycetota</taxon>
        <taxon>Actinomycetes</taxon>
        <taxon>Micromonosporales</taxon>
        <taxon>Micromonosporaceae</taxon>
        <taxon>Virgisporangium</taxon>
    </lineage>
</organism>
<evidence type="ECO:0008006" key="10">
    <source>
        <dbReference type="Google" id="ProtNLM"/>
    </source>
</evidence>
<dbReference type="EMBL" id="BOPF01000006">
    <property type="protein sequence ID" value="GIJ45213.1"/>
    <property type="molecule type" value="Genomic_DNA"/>
</dbReference>
<dbReference type="GO" id="GO:0020037">
    <property type="term" value="F:heme binding"/>
    <property type="evidence" value="ECO:0007669"/>
    <property type="project" value="InterPro"/>
</dbReference>
<dbReference type="AlphaFoldDB" id="A0A8J3YJD6"/>
<name>A0A8J3YJD6_9ACTN</name>